<accession>W6U593</accession>
<dbReference type="GeneID" id="36345149"/>
<dbReference type="Proteomes" id="UP000019149">
    <property type="component" value="Unassembled WGS sequence"/>
</dbReference>
<gene>
    <name evidence="1" type="ORF">EGR_09434</name>
</gene>
<organism evidence="1 2">
    <name type="scientific">Echinococcus granulosus</name>
    <name type="common">Hydatid tapeworm</name>
    <dbReference type="NCBI Taxonomy" id="6210"/>
    <lineage>
        <taxon>Eukaryota</taxon>
        <taxon>Metazoa</taxon>
        <taxon>Spiralia</taxon>
        <taxon>Lophotrochozoa</taxon>
        <taxon>Platyhelminthes</taxon>
        <taxon>Cestoda</taxon>
        <taxon>Eucestoda</taxon>
        <taxon>Cyclophyllidea</taxon>
        <taxon>Taeniidae</taxon>
        <taxon>Echinococcus</taxon>
        <taxon>Echinococcus granulosus group</taxon>
    </lineage>
</organism>
<dbReference type="KEGG" id="egl:EGR_09434"/>
<protein>
    <submittedName>
        <fullName evidence="1">Uncharacterized protein</fullName>
    </submittedName>
</protein>
<comment type="caution">
    <text evidence="1">The sequence shown here is derived from an EMBL/GenBank/DDBJ whole genome shotgun (WGS) entry which is preliminary data.</text>
</comment>
<evidence type="ECO:0000313" key="2">
    <source>
        <dbReference type="Proteomes" id="UP000019149"/>
    </source>
</evidence>
<dbReference type="CTD" id="36345149"/>
<evidence type="ECO:0000313" key="1">
    <source>
        <dbReference type="EMBL" id="EUB55721.1"/>
    </source>
</evidence>
<dbReference type="EMBL" id="APAU02000147">
    <property type="protein sequence ID" value="EUB55721.1"/>
    <property type="molecule type" value="Genomic_DNA"/>
</dbReference>
<proteinExistence type="predicted"/>
<dbReference type="AlphaFoldDB" id="W6U593"/>
<sequence>MATKQAVITSDFNRFGGAERASSAQKCLSNCKAWAVFQKFKRRIEFAFTTLKPVTTKATSIFCVLSNFYLVLNSLKRLIETVSDYAAVFSQNCRKLGSLLLLATCYSSIMVYQNRGITTGQNGPSNCLTLPLVFNSYWGSVEHTLYWNQRERLVTPPLQPSHPHAGVLMARQSPIKNLYFGIEFGNPTNSLIYLRRAVFFNKPFT</sequence>
<keyword evidence="2" id="KW-1185">Reference proteome</keyword>
<reference evidence="1 2" key="1">
    <citation type="journal article" date="2013" name="Nat. Genet.">
        <title>The genome of the hydatid tapeworm Echinococcus granulosus.</title>
        <authorList>
            <person name="Zheng H."/>
            <person name="Zhang W."/>
            <person name="Zhang L."/>
            <person name="Zhang Z."/>
            <person name="Li J."/>
            <person name="Lu G."/>
            <person name="Zhu Y."/>
            <person name="Wang Y."/>
            <person name="Huang Y."/>
            <person name="Liu J."/>
            <person name="Kang H."/>
            <person name="Chen J."/>
            <person name="Wang L."/>
            <person name="Chen A."/>
            <person name="Yu S."/>
            <person name="Gao Z."/>
            <person name="Jin L."/>
            <person name="Gu W."/>
            <person name="Wang Z."/>
            <person name="Zhao L."/>
            <person name="Shi B."/>
            <person name="Wen H."/>
            <person name="Lin R."/>
            <person name="Jones M.K."/>
            <person name="Brejova B."/>
            <person name="Vinar T."/>
            <person name="Zhao G."/>
            <person name="McManus D.P."/>
            <person name="Chen Z."/>
            <person name="Zhou Y."/>
            <person name="Wang S."/>
        </authorList>
    </citation>
    <scope>NUCLEOTIDE SEQUENCE [LARGE SCALE GENOMIC DNA]</scope>
</reference>
<name>W6U593_ECHGR</name>
<dbReference type="RefSeq" id="XP_024346917.1">
    <property type="nucleotide sequence ID" value="XM_024498683.1"/>
</dbReference>